<evidence type="ECO:0000313" key="1">
    <source>
        <dbReference type="EMBL" id="CAE6944636.1"/>
    </source>
</evidence>
<keyword evidence="1" id="KW-0808">Transferase</keyword>
<sequence>MYVAVKGGERAIEASWRLLDKARRGDTRLPELSVAQIREQLRLAVARVMAEGSVYDEELAALAIKQAAGDLVEAIFLLRAYRTTLPRFGYTQAIDTEAMQVERRISATFKDVPGGQLLGATYDYTQRLLDFALLAEGDAGTDAAAIPSSPQAAPSAAEAMPRVVALLDKEGLIEQECPTPQAPEPGDLSREPLAFPASRATRLQNLARGDEGFLLAMGYATQRGYAHSHPFAGEIRFGTIAVEMELDELGETVEIGDIDVTECQMINQFAGSGNVPPAFTQGYGLAFGHSERKAMAMALVDRALRAEELGETLASPTQDIEFMLSHSDNVEASGFVQHLKLPHYVDFQSELELVRRLRAQHGVEDKDQDKDQDQQEQAA</sequence>
<proteinExistence type="predicted"/>
<evidence type="ECO:0000313" key="2">
    <source>
        <dbReference type="Proteomes" id="UP000675121"/>
    </source>
</evidence>
<dbReference type="GO" id="GO:0019634">
    <property type="term" value="P:organic phosphonate metabolic process"/>
    <property type="evidence" value="ECO:0007669"/>
    <property type="project" value="InterPro"/>
</dbReference>
<organism evidence="1 2">
    <name type="scientific">Paraburkholderia domus</name>
    <dbReference type="NCBI Taxonomy" id="2793075"/>
    <lineage>
        <taxon>Bacteria</taxon>
        <taxon>Pseudomonadati</taxon>
        <taxon>Pseudomonadota</taxon>
        <taxon>Betaproteobacteria</taxon>
        <taxon>Burkholderiales</taxon>
        <taxon>Burkholderiaceae</taxon>
        <taxon>Paraburkholderia</taxon>
    </lineage>
</organism>
<name>A0A9N8N2R0_9BURK</name>
<dbReference type="EC" id="2.7.8.37" evidence="1"/>
<dbReference type="Pfam" id="PF05861">
    <property type="entry name" value="PhnI"/>
    <property type="match status" value="1"/>
</dbReference>
<dbReference type="GO" id="GO:0061693">
    <property type="term" value="F:alpha-D-ribose 1-methylphosphonate 5-triphosphate synthase activity"/>
    <property type="evidence" value="ECO:0007669"/>
    <property type="project" value="UniProtKB-EC"/>
</dbReference>
<accession>A0A9N8N2R0</accession>
<dbReference type="AlphaFoldDB" id="A0A9N8N2R0"/>
<gene>
    <name evidence="1" type="primary">phnI</name>
    <name evidence="1" type="ORF">R70211_05893</name>
</gene>
<dbReference type="Proteomes" id="UP000675121">
    <property type="component" value="Unassembled WGS sequence"/>
</dbReference>
<reference evidence="1" key="1">
    <citation type="submission" date="2021-02" db="EMBL/GenBank/DDBJ databases">
        <authorList>
            <person name="Vanwijnsberghe S."/>
        </authorList>
    </citation>
    <scope>NUCLEOTIDE SEQUENCE</scope>
    <source>
        <strain evidence="1">R-70211</strain>
    </source>
</reference>
<dbReference type="InterPro" id="IPR008773">
    <property type="entry name" value="PhnI"/>
</dbReference>
<dbReference type="RefSeq" id="WP_201075782.1">
    <property type="nucleotide sequence ID" value="NZ_CAJNAS010000020.1"/>
</dbReference>
<protein>
    <submittedName>
        <fullName evidence="1">Alpha-D-ribose 1-methylphosphonate 5-triphosphate synthase subunit PhnI</fullName>
        <ecNumber evidence="1">2.7.8.37</ecNumber>
    </submittedName>
</protein>
<comment type="caution">
    <text evidence="1">The sequence shown here is derived from an EMBL/GenBank/DDBJ whole genome shotgun (WGS) entry which is preliminary data.</text>
</comment>
<keyword evidence="2" id="KW-1185">Reference proteome</keyword>
<dbReference type="PIRSF" id="PIRSF007313">
    <property type="entry name" value="PhnI"/>
    <property type="match status" value="1"/>
</dbReference>
<dbReference type="EMBL" id="CAJNAS010000020">
    <property type="protein sequence ID" value="CAE6944636.1"/>
    <property type="molecule type" value="Genomic_DNA"/>
</dbReference>